<dbReference type="InterPro" id="IPR036034">
    <property type="entry name" value="PDZ_sf"/>
</dbReference>
<protein>
    <recommendedName>
        <fullName evidence="12">PDZ domain-containing protein</fullName>
    </recommendedName>
</protein>
<comment type="similarity">
    <text evidence="3">Belongs to the peptidase M50B family.</text>
</comment>
<dbReference type="Pfam" id="PF02163">
    <property type="entry name" value="Peptidase_M50"/>
    <property type="match status" value="1"/>
</dbReference>
<dbReference type="PANTHER" id="PTHR42837">
    <property type="entry name" value="REGULATOR OF SIGMA-E PROTEASE RSEP"/>
    <property type="match status" value="1"/>
</dbReference>
<comment type="cofactor">
    <cofactor evidence="1">
        <name>Zn(2+)</name>
        <dbReference type="ChEBI" id="CHEBI:29105"/>
    </cofactor>
</comment>
<feature type="transmembrane region" description="Helical" evidence="11">
    <location>
        <begin position="88"/>
        <end position="109"/>
    </location>
</feature>
<accession>A0A1G2QAW5</accession>
<evidence type="ECO:0000256" key="1">
    <source>
        <dbReference type="ARBA" id="ARBA00001947"/>
    </source>
</evidence>
<keyword evidence="6" id="KW-0378">Hydrolase</keyword>
<evidence type="ECO:0000313" key="13">
    <source>
        <dbReference type="EMBL" id="OHA57736.1"/>
    </source>
</evidence>
<keyword evidence="9" id="KW-0482">Metalloprotease</keyword>
<gene>
    <name evidence="13" type="ORF">A2114_02560</name>
</gene>
<comment type="caution">
    <text evidence="13">The sequence shown here is derived from an EMBL/GenBank/DDBJ whole genome shotgun (WGS) entry which is preliminary data.</text>
</comment>
<dbReference type="Proteomes" id="UP000176494">
    <property type="component" value="Unassembled WGS sequence"/>
</dbReference>
<dbReference type="CDD" id="cd06163">
    <property type="entry name" value="S2P-M50_PDZ_RseP-like"/>
    <property type="match status" value="1"/>
</dbReference>
<keyword evidence="4" id="KW-0645">Protease</keyword>
<dbReference type="EMBL" id="MHTG01000007">
    <property type="protein sequence ID" value="OHA57736.1"/>
    <property type="molecule type" value="Genomic_DNA"/>
</dbReference>
<feature type="transmembrane region" description="Helical" evidence="11">
    <location>
        <begin position="269"/>
        <end position="291"/>
    </location>
</feature>
<dbReference type="STRING" id="1802435.A2114_02560"/>
<evidence type="ECO:0000256" key="4">
    <source>
        <dbReference type="ARBA" id="ARBA00022670"/>
    </source>
</evidence>
<dbReference type="GO" id="GO:0004222">
    <property type="term" value="F:metalloendopeptidase activity"/>
    <property type="evidence" value="ECO:0007669"/>
    <property type="project" value="InterPro"/>
</dbReference>
<organism evidence="13 14">
    <name type="scientific">Candidatus Vogelbacteria bacterium GWA1_51_14</name>
    <dbReference type="NCBI Taxonomy" id="1802435"/>
    <lineage>
        <taxon>Bacteria</taxon>
        <taxon>Candidatus Vogeliibacteriota</taxon>
    </lineage>
</organism>
<dbReference type="PANTHER" id="PTHR42837:SF2">
    <property type="entry name" value="MEMBRANE METALLOPROTEASE ARASP2, CHLOROPLASTIC-RELATED"/>
    <property type="match status" value="1"/>
</dbReference>
<keyword evidence="5 11" id="KW-0812">Transmembrane</keyword>
<dbReference type="SUPFAM" id="SSF50156">
    <property type="entry name" value="PDZ domain-like"/>
    <property type="match status" value="1"/>
</dbReference>
<dbReference type="Gene3D" id="2.30.42.10">
    <property type="match status" value="1"/>
</dbReference>
<evidence type="ECO:0000256" key="5">
    <source>
        <dbReference type="ARBA" id="ARBA00022692"/>
    </source>
</evidence>
<keyword evidence="8 11" id="KW-1133">Transmembrane helix</keyword>
<dbReference type="InterPro" id="IPR001478">
    <property type="entry name" value="PDZ"/>
</dbReference>
<name>A0A1G2QAW5_9BACT</name>
<evidence type="ECO:0000256" key="11">
    <source>
        <dbReference type="SAM" id="Phobius"/>
    </source>
</evidence>
<evidence type="ECO:0000259" key="12">
    <source>
        <dbReference type="PROSITE" id="PS50106"/>
    </source>
</evidence>
<reference evidence="13 14" key="1">
    <citation type="journal article" date="2016" name="Nat. Commun.">
        <title>Thousands of microbial genomes shed light on interconnected biogeochemical processes in an aquifer system.</title>
        <authorList>
            <person name="Anantharaman K."/>
            <person name="Brown C.T."/>
            <person name="Hug L.A."/>
            <person name="Sharon I."/>
            <person name="Castelle C.J."/>
            <person name="Probst A.J."/>
            <person name="Thomas B.C."/>
            <person name="Singh A."/>
            <person name="Wilkins M.J."/>
            <person name="Karaoz U."/>
            <person name="Brodie E.L."/>
            <person name="Williams K.H."/>
            <person name="Hubbard S.S."/>
            <person name="Banfield J.F."/>
        </authorList>
    </citation>
    <scope>NUCLEOTIDE SEQUENCE [LARGE SCALE GENOMIC DNA]</scope>
</reference>
<evidence type="ECO:0000313" key="14">
    <source>
        <dbReference type="Proteomes" id="UP000176494"/>
    </source>
</evidence>
<dbReference type="GO" id="GO:0006508">
    <property type="term" value="P:proteolysis"/>
    <property type="evidence" value="ECO:0007669"/>
    <property type="project" value="UniProtKB-KW"/>
</dbReference>
<keyword evidence="7" id="KW-0862">Zinc</keyword>
<evidence type="ECO:0000256" key="6">
    <source>
        <dbReference type="ARBA" id="ARBA00022801"/>
    </source>
</evidence>
<comment type="subcellular location">
    <subcellularLocation>
        <location evidence="2">Membrane</location>
        <topology evidence="2">Multi-pass membrane protein</topology>
    </subcellularLocation>
</comment>
<evidence type="ECO:0000256" key="3">
    <source>
        <dbReference type="ARBA" id="ARBA00007931"/>
    </source>
</evidence>
<dbReference type="PROSITE" id="PS50106">
    <property type="entry name" value="PDZ"/>
    <property type="match status" value="1"/>
</dbReference>
<dbReference type="AlphaFoldDB" id="A0A1G2QAW5"/>
<feature type="transmembrane region" description="Helical" evidence="11">
    <location>
        <begin position="328"/>
        <end position="349"/>
    </location>
</feature>
<dbReference type="InterPro" id="IPR008915">
    <property type="entry name" value="Peptidase_M50"/>
</dbReference>
<evidence type="ECO:0000256" key="8">
    <source>
        <dbReference type="ARBA" id="ARBA00022989"/>
    </source>
</evidence>
<feature type="transmembrane region" description="Helical" evidence="11">
    <location>
        <begin position="226"/>
        <end position="249"/>
    </location>
</feature>
<dbReference type="Pfam" id="PF17820">
    <property type="entry name" value="PDZ_6"/>
    <property type="match status" value="1"/>
</dbReference>
<keyword evidence="10 11" id="KW-0472">Membrane</keyword>
<dbReference type="GO" id="GO:0016020">
    <property type="term" value="C:membrane"/>
    <property type="evidence" value="ECO:0007669"/>
    <property type="project" value="UniProtKB-SubCell"/>
</dbReference>
<feature type="domain" description="PDZ" evidence="12">
    <location>
        <begin position="114"/>
        <end position="197"/>
    </location>
</feature>
<dbReference type="InterPro" id="IPR004387">
    <property type="entry name" value="Pept_M50_Zn"/>
</dbReference>
<dbReference type="InterPro" id="IPR041489">
    <property type="entry name" value="PDZ_6"/>
</dbReference>
<evidence type="ECO:0000256" key="2">
    <source>
        <dbReference type="ARBA" id="ARBA00004141"/>
    </source>
</evidence>
<evidence type="ECO:0000256" key="7">
    <source>
        <dbReference type="ARBA" id="ARBA00022833"/>
    </source>
</evidence>
<evidence type="ECO:0000256" key="10">
    <source>
        <dbReference type="ARBA" id="ARBA00023136"/>
    </source>
</evidence>
<evidence type="ECO:0000256" key="9">
    <source>
        <dbReference type="ARBA" id="ARBA00023049"/>
    </source>
</evidence>
<proteinExistence type="inferred from homology"/>
<dbReference type="SMART" id="SM00228">
    <property type="entry name" value="PDZ"/>
    <property type="match status" value="1"/>
</dbReference>
<sequence length="356" mass="36992">MTIVLFIIVLAFLILVHELGHFWAAKRAGVRVEEFGIGFPPRLWGLKRGETFYSINLVPFGGFVKMLGENTLEGGLADEGSLATKSRLAQAGVLVAGVTANFLIAWFLLSAALMIGLPAAVGTAPAGLEVTNPILMITSVQPGSPAETAGLKPGDEILSAVTPDEFVGGISSAGEDKVMVTVKSAGEEIAREVMIQPEVGLIAEGVPGIGVGVDLVGVAKAGPLTALWQGLLFTLRLVGLIVAGFFTLIKEAILGETNVVKSLVGPIGLAGLVGDAQTIGLGYLLAFVAFISVNLAVLNLIPFPALDGGRLLILVIEGVMGKTLPAKLVGYLNLIGFVLLISLMLAVTYGDLLRLF</sequence>